<dbReference type="CDD" id="cd01392">
    <property type="entry name" value="HTH_LacI"/>
    <property type="match status" value="1"/>
</dbReference>
<dbReference type="PRINTS" id="PR00036">
    <property type="entry name" value="HTHLACI"/>
</dbReference>
<sequence>MTTGRIRPLPSGFPSMAPSKPPSADLPASVHGKAATINDIARLSGVSKKTVSRIINNSPLVRKDTREKVEALMREVGYAPDPLARGLAFRRSFLIGMVYDNPTAQYIVDMQYGALDALRGSSFELVVHPCDSRSPGYIEGVRRFVQQQKLHGVILVPRASEDQALADMLASIGVRYTRIASLPLDATSQMVVTHDRDGAAEAADYLLSLGHREIALITGPSAYRSAHERTAGFIDALTRRGIELPPQRIVEAGYTFESGVAAAEKLLLGKQRPSAIFTGNDEMAAGVYKVALRAGINIPRQLSIIGYDDSPLASRLWPSLTSVRRHTRDTGRTAAAMLIQPEGTPTLAIASVRPHLIVRDSCQPPED</sequence>
<accession>A0A0K2ZQA2</accession>
<dbReference type="AlphaFoldDB" id="A0A0K2ZQA2"/>
<evidence type="ECO:0000313" key="7">
    <source>
        <dbReference type="Proteomes" id="UP000041247"/>
    </source>
</evidence>
<name>A0A0K2ZQA2_9XANT</name>
<dbReference type="PROSITE" id="PS50932">
    <property type="entry name" value="HTH_LACI_2"/>
    <property type="match status" value="1"/>
</dbReference>
<dbReference type="InterPro" id="IPR010982">
    <property type="entry name" value="Lambda_DNA-bd_dom_sf"/>
</dbReference>
<dbReference type="InterPro" id="IPR046335">
    <property type="entry name" value="LacI/GalR-like_sensor"/>
</dbReference>
<evidence type="ECO:0000313" key="6">
    <source>
        <dbReference type="EMBL" id="CTP85520.1"/>
    </source>
</evidence>
<dbReference type="InterPro" id="IPR000843">
    <property type="entry name" value="HTH_LacI"/>
</dbReference>
<gene>
    <name evidence="6" type="ORF">XTPLMG728_0912</name>
</gene>
<evidence type="ECO:0000256" key="4">
    <source>
        <dbReference type="SAM" id="MobiDB-lite"/>
    </source>
</evidence>
<dbReference type="InterPro" id="IPR028082">
    <property type="entry name" value="Peripla_BP_I"/>
</dbReference>
<evidence type="ECO:0000256" key="2">
    <source>
        <dbReference type="ARBA" id="ARBA00023125"/>
    </source>
</evidence>
<dbReference type="PANTHER" id="PTHR30146">
    <property type="entry name" value="LACI-RELATED TRANSCRIPTIONAL REPRESSOR"/>
    <property type="match status" value="1"/>
</dbReference>
<dbReference type="SMART" id="SM00354">
    <property type="entry name" value="HTH_LACI"/>
    <property type="match status" value="1"/>
</dbReference>
<dbReference type="CDD" id="cd01545">
    <property type="entry name" value="PBP1_SalR"/>
    <property type="match status" value="1"/>
</dbReference>
<keyword evidence="3" id="KW-0804">Transcription</keyword>
<dbReference type="Gene3D" id="1.10.260.40">
    <property type="entry name" value="lambda repressor-like DNA-binding domains"/>
    <property type="match status" value="1"/>
</dbReference>
<keyword evidence="1" id="KW-0805">Transcription regulation</keyword>
<feature type="domain" description="HTH lacI-type" evidence="5">
    <location>
        <begin position="35"/>
        <end position="89"/>
    </location>
</feature>
<evidence type="ECO:0000256" key="1">
    <source>
        <dbReference type="ARBA" id="ARBA00023015"/>
    </source>
</evidence>
<dbReference type="GO" id="GO:0000976">
    <property type="term" value="F:transcription cis-regulatory region binding"/>
    <property type="evidence" value="ECO:0007669"/>
    <property type="project" value="TreeGrafter"/>
</dbReference>
<dbReference type="SUPFAM" id="SSF53822">
    <property type="entry name" value="Periplasmic binding protein-like I"/>
    <property type="match status" value="1"/>
</dbReference>
<organism evidence="6 7">
    <name type="scientific">Xanthomonas graminis pv. poae</name>
    <dbReference type="NCBI Taxonomy" id="227946"/>
    <lineage>
        <taxon>Bacteria</taxon>
        <taxon>Pseudomonadati</taxon>
        <taxon>Pseudomonadota</taxon>
        <taxon>Gammaproteobacteria</taxon>
        <taxon>Lysobacterales</taxon>
        <taxon>Lysobacteraceae</taxon>
        <taxon>Xanthomonas</taxon>
        <taxon>Xanthomonas translucens group</taxon>
        <taxon>Xanthomonas graminis</taxon>
    </lineage>
</organism>
<dbReference type="PROSITE" id="PS00356">
    <property type="entry name" value="HTH_LACI_1"/>
    <property type="match status" value="1"/>
</dbReference>
<dbReference type="Pfam" id="PF13377">
    <property type="entry name" value="Peripla_BP_3"/>
    <property type="match status" value="1"/>
</dbReference>
<dbReference type="EMBL" id="CXOK01000024">
    <property type="protein sequence ID" value="CTP85520.1"/>
    <property type="molecule type" value="Genomic_DNA"/>
</dbReference>
<proteinExistence type="predicted"/>
<dbReference type="Proteomes" id="UP000041247">
    <property type="component" value="Unassembled WGS sequence"/>
</dbReference>
<dbReference type="Pfam" id="PF00356">
    <property type="entry name" value="LacI"/>
    <property type="match status" value="1"/>
</dbReference>
<dbReference type="GO" id="GO:0003700">
    <property type="term" value="F:DNA-binding transcription factor activity"/>
    <property type="evidence" value="ECO:0007669"/>
    <property type="project" value="TreeGrafter"/>
</dbReference>
<reference evidence="6 7" key="1">
    <citation type="submission" date="2015-07" db="EMBL/GenBank/DDBJ databases">
        <authorList>
            <person name="Noorani M."/>
        </authorList>
    </citation>
    <scope>NUCLEOTIDE SEQUENCE [LARGE SCALE GENOMIC DNA]</scope>
    <source>
        <strain evidence="6">LMG728</strain>
    </source>
</reference>
<dbReference type="Gene3D" id="3.40.50.2300">
    <property type="match status" value="2"/>
</dbReference>
<dbReference type="PANTHER" id="PTHR30146:SF153">
    <property type="entry name" value="LACTOSE OPERON REPRESSOR"/>
    <property type="match status" value="1"/>
</dbReference>
<keyword evidence="2" id="KW-0238">DNA-binding</keyword>
<evidence type="ECO:0000259" key="5">
    <source>
        <dbReference type="PROSITE" id="PS50932"/>
    </source>
</evidence>
<dbReference type="SUPFAM" id="SSF47413">
    <property type="entry name" value="lambda repressor-like DNA-binding domains"/>
    <property type="match status" value="1"/>
</dbReference>
<evidence type="ECO:0000256" key="3">
    <source>
        <dbReference type="ARBA" id="ARBA00023163"/>
    </source>
</evidence>
<protein>
    <submittedName>
        <fullName evidence="6">LacI family transcription regulator</fullName>
    </submittedName>
</protein>
<feature type="region of interest" description="Disordered" evidence="4">
    <location>
        <begin position="1"/>
        <end position="27"/>
    </location>
</feature>